<dbReference type="RefSeq" id="WP_103681262.1">
    <property type="nucleotide sequence ID" value="NZ_LPWH01000124.1"/>
</dbReference>
<evidence type="ECO:0000256" key="4">
    <source>
        <dbReference type="ARBA" id="ARBA00022917"/>
    </source>
</evidence>
<evidence type="ECO:0000256" key="3">
    <source>
        <dbReference type="ARBA" id="ARBA00022768"/>
    </source>
</evidence>
<evidence type="ECO:0000256" key="2">
    <source>
        <dbReference type="ARBA" id="ARBA00016956"/>
    </source>
</evidence>
<evidence type="ECO:0000313" key="7">
    <source>
        <dbReference type="EMBL" id="POQ98315.1"/>
    </source>
</evidence>
<dbReference type="InterPro" id="IPR014039">
    <property type="entry name" value="Transl_elong_EFTs/EF1B_dimer"/>
</dbReference>
<comment type="function">
    <text evidence="5">Associates with the EF-Tu.GDP complex and induces the exchange of GDP to GTP. It remains bound to the aminoacyl-tRNA.EF-Tu.GTP complex up to the GTP hydrolysis stage on the ribosome.</text>
</comment>
<feature type="region of interest" description="Involved in Mg(2+) ion dislocation from EF-Tu" evidence="5">
    <location>
        <begin position="79"/>
        <end position="82"/>
    </location>
</feature>
<dbReference type="SUPFAM" id="SSF54713">
    <property type="entry name" value="Elongation factor Ts (EF-Ts), dimerisation domain"/>
    <property type="match status" value="2"/>
</dbReference>
<dbReference type="GO" id="GO:0003746">
    <property type="term" value="F:translation elongation factor activity"/>
    <property type="evidence" value="ECO:0007669"/>
    <property type="project" value="UniProtKB-UniRule"/>
</dbReference>
<evidence type="ECO:0000313" key="8">
    <source>
        <dbReference type="Proteomes" id="UP000237350"/>
    </source>
</evidence>
<dbReference type="GO" id="GO:0005737">
    <property type="term" value="C:cytoplasm"/>
    <property type="evidence" value="ECO:0007669"/>
    <property type="project" value="UniProtKB-SubCell"/>
</dbReference>
<dbReference type="FunFam" id="1.10.8.10:FF:000001">
    <property type="entry name" value="Elongation factor Ts"/>
    <property type="match status" value="1"/>
</dbReference>
<keyword evidence="5" id="KW-0963">Cytoplasm</keyword>
<organism evidence="7 8">
    <name type="scientific">Alkalispirochaeta sphaeroplastigenens</name>
    <dbReference type="NCBI Taxonomy" id="1187066"/>
    <lineage>
        <taxon>Bacteria</taxon>
        <taxon>Pseudomonadati</taxon>
        <taxon>Spirochaetota</taxon>
        <taxon>Spirochaetia</taxon>
        <taxon>Spirochaetales</taxon>
        <taxon>Spirochaetaceae</taxon>
        <taxon>Alkalispirochaeta</taxon>
    </lineage>
</organism>
<dbReference type="InterPro" id="IPR036402">
    <property type="entry name" value="EF-Ts_dimer_sf"/>
</dbReference>
<protein>
    <recommendedName>
        <fullName evidence="2 5">Elongation factor Ts</fullName>
        <shortName evidence="5">EF-Ts</shortName>
    </recommendedName>
</protein>
<dbReference type="Gene3D" id="1.10.286.20">
    <property type="match status" value="1"/>
</dbReference>
<accession>A0A2S4JFU0</accession>
<comment type="similarity">
    <text evidence="1 5">Belongs to the EF-Ts family.</text>
</comment>
<evidence type="ECO:0000256" key="5">
    <source>
        <dbReference type="HAMAP-Rule" id="MF_00050"/>
    </source>
</evidence>
<dbReference type="NCBIfam" id="TIGR00116">
    <property type="entry name" value="tsf"/>
    <property type="match status" value="1"/>
</dbReference>
<dbReference type="InterPro" id="IPR018101">
    <property type="entry name" value="Transl_elong_Ts_CS"/>
</dbReference>
<comment type="caution">
    <text evidence="7">The sequence shown here is derived from an EMBL/GenBank/DDBJ whole genome shotgun (WGS) entry which is preliminary data.</text>
</comment>
<sequence length="281" mass="30767">MAITAADVKKLRDKTGAGMMDCKNALTEAEGDFAKAERILKELGKAAAAKRSGRATNEGRIFTHTSGNTGLVMELACETDFVARNETFVALGETLAREILERNLTEADETLENRIKEAISTIKENMSLRRFSRIEKKDNEIFASYIHGDSGRLGCIVALGAEDPAALERQDVKDFAFDCALHAVAFRPSYLSEESVDPAYLTEQKEIFMTQARNMDKPEKVLQGIVQGKLKKHMAEICFLDQGFVKDEKKSVAAVAQELSKAAGTALSLSGYVVYAVGEEA</sequence>
<proteinExistence type="inferred from homology"/>
<dbReference type="CDD" id="cd14275">
    <property type="entry name" value="UBA_EF-Ts"/>
    <property type="match status" value="1"/>
</dbReference>
<dbReference type="Gene3D" id="1.10.8.10">
    <property type="entry name" value="DNA helicase RuvA subunit, C-terminal domain"/>
    <property type="match status" value="1"/>
</dbReference>
<feature type="domain" description="Translation elongation factor EFTs/EF1B dimerisation" evidence="6">
    <location>
        <begin position="71"/>
        <end position="279"/>
    </location>
</feature>
<dbReference type="HAMAP" id="MF_00050">
    <property type="entry name" value="EF_Ts"/>
    <property type="match status" value="1"/>
</dbReference>
<dbReference type="Proteomes" id="UP000237350">
    <property type="component" value="Unassembled WGS sequence"/>
</dbReference>
<dbReference type="EMBL" id="LPWH01000124">
    <property type="protein sequence ID" value="POQ98315.1"/>
    <property type="molecule type" value="Genomic_DNA"/>
</dbReference>
<dbReference type="OrthoDB" id="9808348at2"/>
<dbReference type="PANTHER" id="PTHR11741">
    <property type="entry name" value="ELONGATION FACTOR TS"/>
    <property type="match status" value="1"/>
</dbReference>
<gene>
    <name evidence="5" type="primary">tsf</name>
    <name evidence="7" type="ORF">AU468_13950</name>
</gene>
<name>A0A2S4JFU0_9SPIO</name>
<evidence type="ECO:0000259" key="6">
    <source>
        <dbReference type="Pfam" id="PF00889"/>
    </source>
</evidence>
<dbReference type="AlphaFoldDB" id="A0A2S4JFU0"/>
<dbReference type="InterPro" id="IPR009060">
    <property type="entry name" value="UBA-like_sf"/>
</dbReference>
<keyword evidence="8" id="KW-1185">Reference proteome</keyword>
<dbReference type="Pfam" id="PF00889">
    <property type="entry name" value="EF_TS"/>
    <property type="match status" value="1"/>
</dbReference>
<comment type="subcellular location">
    <subcellularLocation>
        <location evidence="5">Cytoplasm</location>
    </subcellularLocation>
</comment>
<dbReference type="Gene3D" id="3.30.479.20">
    <property type="entry name" value="Elongation factor Ts, dimerisation domain"/>
    <property type="match status" value="3"/>
</dbReference>
<evidence type="ECO:0000256" key="1">
    <source>
        <dbReference type="ARBA" id="ARBA00005532"/>
    </source>
</evidence>
<dbReference type="SUPFAM" id="SSF46934">
    <property type="entry name" value="UBA-like"/>
    <property type="match status" value="1"/>
</dbReference>
<reference evidence="8" key="1">
    <citation type="submission" date="2015-12" db="EMBL/GenBank/DDBJ databases">
        <authorList>
            <person name="Lodha T.D."/>
            <person name="Chintalapati S."/>
            <person name="Chintalapati V.R."/>
            <person name="Sravanthi T."/>
        </authorList>
    </citation>
    <scope>NUCLEOTIDE SEQUENCE [LARGE SCALE GENOMIC DNA]</scope>
    <source>
        <strain evidence="8">JC133</strain>
    </source>
</reference>
<dbReference type="PANTHER" id="PTHR11741:SF0">
    <property type="entry name" value="ELONGATION FACTOR TS, MITOCHONDRIAL"/>
    <property type="match status" value="1"/>
</dbReference>
<keyword evidence="4 5" id="KW-0648">Protein biosynthesis</keyword>
<keyword evidence="3 5" id="KW-0251">Elongation factor</keyword>
<dbReference type="PROSITE" id="PS01126">
    <property type="entry name" value="EF_TS_1"/>
    <property type="match status" value="1"/>
</dbReference>
<dbReference type="InterPro" id="IPR001816">
    <property type="entry name" value="Transl_elong_EFTs/EF1B"/>
</dbReference>